<feature type="domain" description="Aminotransferase class I/classII large" evidence="7">
    <location>
        <begin position="29"/>
        <end position="377"/>
    </location>
</feature>
<keyword evidence="3 6" id="KW-0032">Aminotransferase</keyword>
<evidence type="ECO:0000256" key="5">
    <source>
        <dbReference type="ARBA" id="ARBA00022898"/>
    </source>
</evidence>
<keyword evidence="5" id="KW-0663">Pyridoxal phosphate</keyword>
<sequence length="386" mass="42314">MEHLIRPEVQSIEVSGIRKMANKVSQYEDVLSLTLGQPDFPTPQHILEAAKQAIDSGETVYTPNAGTLKLRTAAAEFMTQKYGLTYDPADEIIVTTGASEAIDVTFRTILTEGCEVLLPGPIYPGYEPIIRMCGAQPVHIDTTGSGFKLTADLIRQHLTERTRCIVLASPSNPTGCTLSSGELNEIADLVRERELFVLSDEIYSELVFDGTHTSIAALPGMREKTIVINGLSKSHSMTGWRIGLLFAPAYLARHIVKVHQYNVTCASSVSQAAAVEALTAGIDDALPMREEYARRRDYAYERLVNAGFEVTQPNGAFYIFPSVAKFGLDSTTFAHRLLEEKRVAVVPGAAFAPFGDDYIRISYACSMEVLHEALDRIESFVQGLSS</sequence>
<dbReference type="InterPro" id="IPR015422">
    <property type="entry name" value="PyrdxlP-dep_Trfase_small"/>
</dbReference>
<evidence type="ECO:0000313" key="9">
    <source>
        <dbReference type="Proteomes" id="UP001220962"/>
    </source>
</evidence>
<dbReference type="InterPro" id="IPR050596">
    <property type="entry name" value="AspAT/PAT-like"/>
</dbReference>
<dbReference type="GO" id="GO:0030170">
    <property type="term" value="F:pyridoxal phosphate binding"/>
    <property type="evidence" value="ECO:0007669"/>
    <property type="project" value="InterPro"/>
</dbReference>
<dbReference type="InterPro" id="IPR015421">
    <property type="entry name" value="PyrdxlP-dep_Trfase_major"/>
</dbReference>
<comment type="cofactor">
    <cofactor evidence="1 6">
        <name>pyridoxal 5'-phosphate</name>
        <dbReference type="ChEBI" id="CHEBI:597326"/>
    </cofactor>
</comment>
<comment type="similarity">
    <text evidence="2 6">Belongs to the class-I pyridoxal-phosphate-dependent aminotransferase family.</text>
</comment>
<dbReference type="PANTHER" id="PTHR46383:SF4">
    <property type="entry name" value="AMINOTRANSFERASE"/>
    <property type="match status" value="1"/>
</dbReference>
<dbReference type="Gene3D" id="3.40.640.10">
    <property type="entry name" value="Type I PLP-dependent aspartate aminotransferase-like (Major domain)"/>
    <property type="match status" value="1"/>
</dbReference>
<dbReference type="PROSITE" id="PS00105">
    <property type="entry name" value="AA_TRANSFER_CLASS_1"/>
    <property type="match status" value="1"/>
</dbReference>
<dbReference type="Proteomes" id="UP001220962">
    <property type="component" value="Chromosome"/>
</dbReference>
<dbReference type="GO" id="GO:0006520">
    <property type="term" value="P:amino acid metabolic process"/>
    <property type="evidence" value="ECO:0007669"/>
    <property type="project" value="InterPro"/>
</dbReference>
<dbReference type="CDD" id="cd00609">
    <property type="entry name" value="AAT_like"/>
    <property type="match status" value="1"/>
</dbReference>
<dbReference type="InterPro" id="IPR004838">
    <property type="entry name" value="NHTrfase_class1_PyrdxlP-BS"/>
</dbReference>
<evidence type="ECO:0000256" key="4">
    <source>
        <dbReference type="ARBA" id="ARBA00022679"/>
    </source>
</evidence>
<evidence type="ECO:0000256" key="1">
    <source>
        <dbReference type="ARBA" id="ARBA00001933"/>
    </source>
</evidence>
<evidence type="ECO:0000259" key="7">
    <source>
        <dbReference type="Pfam" id="PF00155"/>
    </source>
</evidence>
<dbReference type="NCBIfam" id="NF005817">
    <property type="entry name" value="PRK07683.1"/>
    <property type="match status" value="1"/>
</dbReference>
<organism evidence="8 9">
    <name type="scientific">Paenibacillus urinalis</name>
    <dbReference type="NCBI Taxonomy" id="521520"/>
    <lineage>
        <taxon>Bacteria</taxon>
        <taxon>Bacillati</taxon>
        <taxon>Bacillota</taxon>
        <taxon>Bacilli</taxon>
        <taxon>Bacillales</taxon>
        <taxon>Paenibacillaceae</taxon>
        <taxon>Paenibacillus</taxon>
    </lineage>
</organism>
<evidence type="ECO:0000256" key="6">
    <source>
        <dbReference type="RuleBase" id="RU000481"/>
    </source>
</evidence>
<evidence type="ECO:0000256" key="3">
    <source>
        <dbReference type="ARBA" id="ARBA00022576"/>
    </source>
</evidence>
<dbReference type="EMBL" id="CP118101">
    <property type="protein sequence ID" value="WDH83402.1"/>
    <property type="molecule type" value="Genomic_DNA"/>
</dbReference>
<dbReference type="InterPro" id="IPR015424">
    <property type="entry name" value="PyrdxlP-dep_Trfase"/>
</dbReference>
<dbReference type="EC" id="2.6.1.-" evidence="6"/>
<name>A0AAX3N1J9_9BACL</name>
<keyword evidence="4 6" id="KW-0808">Transferase</keyword>
<dbReference type="Gene3D" id="3.90.1150.10">
    <property type="entry name" value="Aspartate Aminotransferase, domain 1"/>
    <property type="match status" value="1"/>
</dbReference>
<evidence type="ECO:0000313" key="8">
    <source>
        <dbReference type="EMBL" id="WDH83402.1"/>
    </source>
</evidence>
<evidence type="ECO:0000256" key="2">
    <source>
        <dbReference type="ARBA" id="ARBA00007441"/>
    </source>
</evidence>
<dbReference type="GO" id="GO:0008483">
    <property type="term" value="F:transaminase activity"/>
    <property type="evidence" value="ECO:0007669"/>
    <property type="project" value="UniProtKB-KW"/>
</dbReference>
<protein>
    <recommendedName>
        <fullName evidence="6">Aminotransferase</fullName>
        <ecNumber evidence="6">2.6.1.-</ecNumber>
    </recommendedName>
</protein>
<dbReference type="InterPro" id="IPR004839">
    <property type="entry name" value="Aminotransferase_I/II_large"/>
</dbReference>
<dbReference type="RefSeq" id="WP_047912951.1">
    <property type="nucleotide sequence ID" value="NZ_CP118101.1"/>
</dbReference>
<dbReference type="AlphaFoldDB" id="A0AAX3N1J9"/>
<dbReference type="FunFam" id="3.40.640.10:FF:000033">
    <property type="entry name" value="Aspartate aminotransferase"/>
    <property type="match status" value="1"/>
</dbReference>
<reference evidence="8" key="1">
    <citation type="submission" date="2023-02" db="EMBL/GenBank/DDBJ databases">
        <title>Pathogen: clinical or host-associated sample.</title>
        <authorList>
            <person name="Hergert J."/>
            <person name="Casey R."/>
            <person name="Wagner J."/>
            <person name="Young E.L."/>
            <person name="Oakeson K.F."/>
        </authorList>
    </citation>
    <scope>NUCLEOTIDE SEQUENCE</scope>
    <source>
        <strain evidence="8">2022CK-00830</strain>
    </source>
</reference>
<dbReference type="PANTHER" id="PTHR46383">
    <property type="entry name" value="ASPARTATE AMINOTRANSFERASE"/>
    <property type="match status" value="1"/>
</dbReference>
<gene>
    <name evidence="8" type="ORF">PUW23_03920</name>
</gene>
<dbReference type="SUPFAM" id="SSF53383">
    <property type="entry name" value="PLP-dependent transferases"/>
    <property type="match status" value="1"/>
</dbReference>
<proteinExistence type="inferred from homology"/>
<accession>A0AAX3N1J9</accession>
<dbReference type="Pfam" id="PF00155">
    <property type="entry name" value="Aminotran_1_2"/>
    <property type="match status" value="1"/>
</dbReference>